<gene>
    <name evidence="2" type="ORF">CSSPJE1EN1_LOCUS28280</name>
</gene>
<dbReference type="Proteomes" id="UP001497444">
    <property type="component" value="Unassembled WGS sequence"/>
</dbReference>
<feature type="region of interest" description="Disordered" evidence="1">
    <location>
        <begin position="325"/>
        <end position="387"/>
    </location>
</feature>
<organism evidence="2 3">
    <name type="scientific">Sphagnum jensenii</name>
    <dbReference type="NCBI Taxonomy" id="128206"/>
    <lineage>
        <taxon>Eukaryota</taxon>
        <taxon>Viridiplantae</taxon>
        <taxon>Streptophyta</taxon>
        <taxon>Embryophyta</taxon>
        <taxon>Bryophyta</taxon>
        <taxon>Sphagnophytina</taxon>
        <taxon>Sphagnopsida</taxon>
        <taxon>Sphagnales</taxon>
        <taxon>Sphagnaceae</taxon>
        <taxon>Sphagnum</taxon>
    </lineage>
</organism>
<name>A0ABP0VFH0_9BRYO</name>
<accession>A0ABP0VFH0</accession>
<sequence length="387" mass="43779">MAPQVPCVYGQLSQLLHQQMAVQQQPQYGQQEDRGALFEAGLPGPQIQRPAQIQPPLRQLQPPEARQPQGLQILNRQLNKEMKFNNYISVRNCMSVEVNVDRPTVPLSQQTLIAITQLIGIPYVAQRGPGASILVVTYGYGPKETTEWHAIAYDRAQTGYLFASRVITSDSFISNQNSSKFLVVENDRITANREYDLTNGGQGLKDRVLVVVHNGWLSVFGPKRCYLLLEKEYLVFSDSNDILFRRVFNTERLNRQEIFLKQNLLQCIQESRVCDGMFILHACCQEDTAHNGDYVVTGDINSIVNLAYSQVLVTRRADEDKQYYDHTVADPPDQGVGGAVGGHVSPESIQVRAQPSPQRSPQRAQGVDQRREGHQQQRYENFEQREP</sequence>
<proteinExistence type="predicted"/>
<feature type="compositionally biased region" description="Low complexity" evidence="1">
    <location>
        <begin position="352"/>
        <end position="365"/>
    </location>
</feature>
<comment type="caution">
    <text evidence="2">The sequence shown here is derived from an EMBL/GenBank/DDBJ whole genome shotgun (WGS) entry which is preliminary data.</text>
</comment>
<evidence type="ECO:0000313" key="3">
    <source>
        <dbReference type="Proteomes" id="UP001497444"/>
    </source>
</evidence>
<evidence type="ECO:0000313" key="2">
    <source>
        <dbReference type="EMBL" id="CAK9252902.1"/>
    </source>
</evidence>
<protein>
    <submittedName>
        <fullName evidence="2">Uncharacterized protein</fullName>
    </submittedName>
</protein>
<evidence type="ECO:0000256" key="1">
    <source>
        <dbReference type="SAM" id="MobiDB-lite"/>
    </source>
</evidence>
<dbReference type="EMBL" id="CAXAQS010000728">
    <property type="protein sequence ID" value="CAK9252902.1"/>
    <property type="molecule type" value="Genomic_DNA"/>
</dbReference>
<reference evidence="2" key="1">
    <citation type="submission" date="2024-02" db="EMBL/GenBank/DDBJ databases">
        <authorList>
            <consortium name="ELIXIR-Norway"/>
            <consortium name="Elixir Norway"/>
        </authorList>
    </citation>
    <scope>NUCLEOTIDE SEQUENCE</scope>
</reference>
<keyword evidence="3" id="KW-1185">Reference proteome</keyword>
<feature type="compositionally biased region" description="Basic and acidic residues" evidence="1">
    <location>
        <begin position="368"/>
        <end position="387"/>
    </location>
</feature>